<evidence type="ECO:0000256" key="2">
    <source>
        <dbReference type="ARBA" id="ARBA00022884"/>
    </source>
</evidence>
<evidence type="ECO:0000313" key="6">
    <source>
        <dbReference type="EMBL" id="MCD9097130.1"/>
    </source>
</evidence>
<feature type="domain" description="RNA-binding S4" evidence="5">
    <location>
        <begin position="13"/>
        <end position="75"/>
    </location>
</feature>
<dbReference type="Gene3D" id="3.10.290.10">
    <property type="entry name" value="RNA-binding S4 domain"/>
    <property type="match status" value="1"/>
</dbReference>
<organism evidence="6 7">
    <name type="scientific">Luteimonas fraxinea</name>
    <dbReference type="NCBI Taxonomy" id="2901869"/>
    <lineage>
        <taxon>Bacteria</taxon>
        <taxon>Pseudomonadati</taxon>
        <taxon>Pseudomonadota</taxon>
        <taxon>Gammaproteobacteria</taxon>
        <taxon>Lysobacterales</taxon>
        <taxon>Lysobacteraceae</taxon>
        <taxon>Luteimonas</taxon>
    </lineage>
</organism>
<accession>A0ABS8UE02</accession>
<dbReference type="InterPro" id="IPR002942">
    <property type="entry name" value="S4_RNA-bd"/>
</dbReference>
<dbReference type="SMART" id="SM00363">
    <property type="entry name" value="S4"/>
    <property type="match status" value="1"/>
</dbReference>
<dbReference type="SUPFAM" id="SSF55174">
    <property type="entry name" value="Alpha-L RNA-binding motif"/>
    <property type="match status" value="1"/>
</dbReference>
<reference evidence="6" key="1">
    <citation type="submission" date="2021-12" db="EMBL/GenBank/DDBJ databases">
        <authorList>
            <person name="Ulrich A."/>
        </authorList>
    </citation>
    <scope>NUCLEOTIDE SEQUENCE</scope>
    <source>
        <strain evidence="6">A1P009</strain>
    </source>
</reference>
<name>A0ABS8UE02_9GAMM</name>
<sequence length="137" mass="14898">MSEAQVPNTADTVRLDLWLWAARFFKTRALAKQAIETGKVDVGGQRAKPARAVRIGDALRVARGEEVFDIAVAGLSDTRGPASVAQTLYSETEASREARMARLAEARAARAGYQAPEHKPDKRARKLIRALGDIDAL</sequence>
<dbReference type="PIRSF" id="PIRSF016821">
    <property type="entry name" value="HSP15"/>
    <property type="match status" value="1"/>
</dbReference>
<dbReference type="Proteomes" id="UP001430360">
    <property type="component" value="Unassembled WGS sequence"/>
</dbReference>
<evidence type="ECO:0000313" key="7">
    <source>
        <dbReference type="Proteomes" id="UP001430360"/>
    </source>
</evidence>
<keyword evidence="3 4" id="KW-0238">DNA-binding</keyword>
<reference evidence="6" key="2">
    <citation type="journal article" date="2022" name="Syst. Appl. Microbiol.">
        <title>Physiological and genomic characterisation of Luteimonas fraxinea sp. nov., a bacterial species associated with trees tolerant to ash dieback.</title>
        <authorList>
            <person name="Ulrich K."/>
            <person name="Becker R."/>
            <person name="Behrendt U."/>
            <person name="Kube M."/>
            <person name="Schneck V."/>
            <person name="Ulrich A."/>
        </authorList>
    </citation>
    <scope>NUCLEOTIDE SEQUENCE</scope>
    <source>
        <strain evidence="6">A1P009</strain>
    </source>
</reference>
<dbReference type="InterPro" id="IPR036986">
    <property type="entry name" value="S4_RNA-bd_sf"/>
</dbReference>
<dbReference type="CDD" id="cd00165">
    <property type="entry name" value="S4"/>
    <property type="match status" value="1"/>
</dbReference>
<evidence type="ECO:0000256" key="4">
    <source>
        <dbReference type="PIRNR" id="PIRNR016821"/>
    </source>
</evidence>
<dbReference type="RefSeq" id="WP_232136081.1">
    <property type="nucleotide sequence ID" value="NZ_CP089507.1"/>
</dbReference>
<evidence type="ECO:0000256" key="3">
    <source>
        <dbReference type="ARBA" id="ARBA00023125"/>
    </source>
</evidence>
<gene>
    <name evidence="6" type="ORF">LTT95_09290</name>
</gene>
<keyword evidence="2 4" id="KW-0694">RNA-binding</keyword>
<dbReference type="EMBL" id="JAJQKU010000002">
    <property type="protein sequence ID" value="MCD9097130.1"/>
    <property type="molecule type" value="Genomic_DNA"/>
</dbReference>
<dbReference type="InterPro" id="IPR025708">
    <property type="entry name" value="HSP15"/>
</dbReference>
<dbReference type="Pfam" id="PF01479">
    <property type="entry name" value="S4"/>
    <property type="match status" value="1"/>
</dbReference>
<keyword evidence="7" id="KW-1185">Reference proteome</keyword>
<dbReference type="PROSITE" id="PS50889">
    <property type="entry name" value="S4"/>
    <property type="match status" value="1"/>
</dbReference>
<evidence type="ECO:0000256" key="1">
    <source>
        <dbReference type="ARBA" id="ARBA00008396"/>
    </source>
</evidence>
<protein>
    <recommendedName>
        <fullName evidence="4">Heat shock protein 15</fullName>
    </recommendedName>
</protein>
<evidence type="ECO:0000259" key="5">
    <source>
        <dbReference type="SMART" id="SM00363"/>
    </source>
</evidence>
<comment type="caution">
    <text evidence="6">The sequence shown here is derived from an EMBL/GenBank/DDBJ whole genome shotgun (WGS) entry which is preliminary data.</text>
</comment>
<comment type="similarity">
    <text evidence="1 4">Belongs to the HSP15 family.</text>
</comment>
<proteinExistence type="inferred from homology"/>